<gene>
    <name evidence="2" type="ORF">JA13_058</name>
</gene>
<name>A0A384ZW38_9CAUD</name>
<evidence type="ECO:0000256" key="1">
    <source>
        <dbReference type="SAM" id="MobiDB-lite"/>
    </source>
</evidence>
<evidence type="ECO:0000313" key="3">
    <source>
        <dbReference type="Proteomes" id="UP000263742"/>
    </source>
</evidence>
<organism evidence="2 3">
    <name type="scientific">Dickeya phage vB_DsoM_JA13</name>
    <dbReference type="NCBI Taxonomy" id="2283030"/>
    <lineage>
        <taxon>Viruses</taxon>
        <taxon>Duplodnaviria</taxon>
        <taxon>Heunggongvirae</taxon>
        <taxon>Uroviricota</taxon>
        <taxon>Caudoviricetes</taxon>
        <taxon>Salmondvirus</taxon>
        <taxon>Salmondvirus JA11</taxon>
    </lineage>
</organism>
<protein>
    <submittedName>
        <fullName evidence="2">Uncharacterized protein</fullName>
    </submittedName>
</protein>
<feature type="compositionally biased region" description="Basic and acidic residues" evidence="1">
    <location>
        <begin position="81"/>
        <end position="90"/>
    </location>
</feature>
<evidence type="ECO:0000313" key="2">
    <source>
        <dbReference type="EMBL" id="AXG66461.1"/>
    </source>
</evidence>
<sequence length="105" mass="12471">MRKLSLEELLDIRKKLIKLVDDRRTKLYEKGKEDPNQMNWSIRKVPTAISDAYEDIGFLRDHISRLDYFIDMREADEAKELSEERSKELLDSLPAELREEADDTE</sequence>
<proteinExistence type="predicted"/>
<accession>A0A384ZW38</accession>
<dbReference type="EMBL" id="MH460460">
    <property type="protein sequence ID" value="AXG66461.1"/>
    <property type="molecule type" value="Genomic_DNA"/>
</dbReference>
<feature type="region of interest" description="Disordered" evidence="1">
    <location>
        <begin position="81"/>
        <end position="105"/>
    </location>
</feature>
<dbReference type="Proteomes" id="UP000263742">
    <property type="component" value="Segment"/>
</dbReference>
<reference evidence="2 3" key="1">
    <citation type="journal article" date="2018" name="Front. Microbiol.">
        <title>Jumbo Bacteriophages Are Represented Within an Increasing Diversity of Environmental Viruses Infecting the Emerging Phytopathogen, Dickeya solani.</title>
        <authorList>
            <person name="Day A.W."/>
            <person name="Ahn J."/>
            <person name="Salmond G.P.C."/>
        </authorList>
    </citation>
    <scope>NUCLEOTIDE SEQUENCE [LARGE SCALE GENOMIC DNA]</scope>
</reference>